<dbReference type="GeneID" id="7449206"/>
<evidence type="ECO:0000313" key="10">
    <source>
        <dbReference type="Proteomes" id="UP000001449"/>
    </source>
</evidence>
<name>B5YMS3_THAPS</name>
<dbReference type="CDD" id="cd00038">
    <property type="entry name" value="CAP_ED"/>
    <property type="match status" value="1"/>
</dbReference>
<dbReference type="InterPro" id="IPR018490">
    <property type="entry name" value="cNMP-bd_dom_sf"/>
</dbReference>
<evidence type="ECO:0000256" key="3">
    <source>
        <dbReference type="ARBA" id="ARBA00022989"/>
    </source>
</evidence>
<feature type="compositionally biased region" description="Low complexity" evidence="5">
    <location>
        <begin position="337"/>
        <end position="363"/>
    </location>
</feature>
<organism evidence="9 10">
    <name type="scientific">Thalassiosira pseudonana</name>
    <name type="common">Marine diatom</name>
    <name type="synonym">Cyclotella nana</name>
    <dbReference type="NCBI Taxonomy" id="35128"/>
    <lineage>
        <taxon>Eukaryota</taxon>
        <taxon>Sar</taxon>
        <taxon>Stramenopiles</taxon>
        <taxon>Ochrophyta</taxon>
        <taxon>Bacillariophyta</taxon>
        <taxon>Coscinodiscophyceae</taxon>
        <taxon>Thalassiosirophycidae</taxon>
        <taxon>Thalassiosirales</taxon>
        <taxon>Thalassiosiraceae</taxon>
        <taxon>Thalassiosira</taxon>
    </lineage>
</organism>
<evidence type="ECO:0000259" key="8">
    <source>
        <dbReference type="PROSITE" id="PS50801"/>
    </source>
</evidence>
<dbReference type="InParanoid" id="B5YMS3"/>
<accession>B5YMS3</accession>
<feature type="region of interest" description="Disordered" evidence="5">
    <location>
        <begin position="956"/>
        <end position="997"/>
    </location>
</feature>
<evidence type="ECO:0008006" key="11">
    <source>
        <dbReference type="Google" id="ProtNLM"/>
    </source>
</evidence>
<feature type="transmembrane region" description="Helical" evidence="6">
    <location>
        <begin position="685"/>
        <end position="707"/>
    </location>
</feature>
<reference evidence="9 10" key="1">
    <citation type="journal article" date="2004" name="Science">
        <title>The genome of the diatom Thalassiosira pseudonana: ecology, evolution, and metabolism.</title>
        <authorList>
            <person name="Armbrust E.V."/>
            <person name="Berges J.A."/>
            <person name="Bowler C."/>
            <person name="Green B.R."/>
            <person name="Martinez D."/>
            <person name="Putnam N.H."/>
            <person name="Zhou S."/>
            <person name="Allen A.E."/>
            <person name="Apt K.E."/>
            <person name="Bechner M."/>
            <person name="Brzezinski M.A."/>
            <person name="Chaal B.K."/>
            <person name="Chiovitti A."/>
            <person name="Davis A.K."/>
            <person name="Demarest M.S."/>
            <person name="Detter J.C."/>
            <person name="Glavina T."/>
            <person name="Goodstein D."/>
            <person name="Hadi M.Z."/>
            <person name="Hellsten U."/>
            <person name="Hildebrand M."/>
            <person name="Jenkins B.D."/>
            <person name="Jurka J."/>
            <person name="Kapitonov V.V."/>
            <person name="Kroger N."/>
            <person name="Lau W.W."/>
            <person name="Lane T.W."/>
            <person name="Larimer F.W."/>
            <person name="Lippmeier J.C."/>
            <person name="Lucas S."/>
            <person name="Medina M."/>
            <person name="Montsant A."/>
            <person name="Obornik M."/>
            <person name="Parker M.S."/>
            <person name="Palenik B."/>
            <person name="Pazour G.J."/>
            <person name="Richardson P.M."/>
            <person name="Rynearson T.A."/>
            <person name="Saito M.A."/>
            <person name="Schwartz D.C."/>
            <person name="Thamatrakoln K."/>
            <person name="Valentin K."/>
            <person name="Vardi A."/>
            <person name="Wilkerson F.P."/>
            <person name="Rokhsar D.S."/>
        </authorList>
    </citation>
    <scope>NUCLEOTIDE SEQUENCE [LARGE SCALE GENOMIC DNA]</scope>
    <source>
        <strain evidence="9 10">CCMP1335</strain>
    </source>
</reference>
<feature type="transmembrane region" description="Helical" evidence="6">
    <location>
        <begin position="905"/>
        <end position="925"/>
    </location>
</feature>
<feature type="transmembrane region" description="Helical" evidence="6">
    <location>
        <begin position="1176"/>
        <end position="1194"/>
    </location>
</feature>
<dbReference type="HOGENOM" id="CLU_238553_0_0_1"/>
<dbReference type="InterPro" id="IPR011547">
    <property type="entry name" value="SLC26A/SulP_dom"/>
</dbReference>
<feature type="region of interest" description="Disordered" evidence="5">
    <location>
        <begin position="209"/>
        <end position="370"/>
    </location>
</feature>
<feature type="transmembrane region" description="Helical" evidence="6">
    <location>
        <begin position="1201"/>
        <end position="1225"/>
    </location>
</feature>
<dbReference type="Pfam" id="PF00916">
    <property type="entry name" value="Sulfate_transp"/>
    <property type="match status" value="1"/>
</dbReference>
<evidence type="ECO:0000256" key="5">
    <source>
        <dbReference type="SAM" id="MobiDB-lite"/>
    </source>
</evidence>
<evidence type="ECO:0000256" key="4">
    <source>
        <dbReference type="ARBA" id="ARBA00023136"/>
    </source>
</evidence>
<keyword evidence="10" id="KW-1185">Reference proteome</keyword>
<dbReference type="STRING" id="35128.B5YMS3"/>
<evidence type="ECO:0000259" key="7">
    <source>
        <dbReference type="PROSITE" id="PS50042"/>
    </source>
</evidence>
<dbReference type="KEGG" id="tps:THAPS_23437"/>
<dbReference type="SUPFAM" id="SSF52091">
    <property type="entry name" value="SpoIIaa-like"/>
    <property type="match status" value="1"/>
</dbReference>
<keyword evidence="3 6" id="KW-1133">Transmembrane helix</keyword>
<feature type="transmembrane region" description="Helical" evidence="6">
    <location>
        <begin position="655"/>
        <end position="679"/>
    </location>
</feature>
<feature type="transmembrane region" description="Helical" evidence="6">
    <location>
        <begin position="1382"/>
        <end position="1410"/>
    </location>
</feature>
<keyword evidence="2 6" id="KW-0812">Transmembrane</keyword>
<feature type="region of interest" description="Disordered" evidence="5">
    <location>
        <begin position="432"/>
        <end position="493"/>
    </location>
</feature>
<feature type="compositionally biased region" description="Acidic residues" evidence="5">
    <location>
        <begin position="225"/>
        <end position="235"/>
    </location>
</feature>
<feature type="transmembrane region" description="Helical" evidence="6">
    <location>
        <begin position="1133"/>
        <end position="1156"/>
    </location>
</feature>
<dbReference type="PANTHER" id="PTHR43310">
    <property type="entry name" value="SULFATE TRANSPORTER YBAR-RELATED"/>
    <property type="match status" value="1"/>
</dbReference>
<dbReference type="PROSITE" id="PS50801">
    <property type="entry name" value="STAS"/>
    <property type="match status" value="1"/>
</dbReference>
<feature type="transmembrane region" description="Helical" evidence="6">
    <location>
        <begin position="1336"/>
        <end position="1361"/>
    </location>
</feature>
<keyword evidence="4 6" id="KW-0472">Membrane</keyword>
<dbReference type="Pfam" id="PF01740">
    <property type="entry name" value="STAS"/>
    <property type="match status" value="1"/>
</dbReference>
<feature type="region of interest" description="Disordered" evidence="5">
    <location>
        <begin position="94"/>
        <end position="173"/>
    </location>
</feature>
<dbReference type="Gene3D" id="3.30.750.24">
    <property type="entry name" value="STAS domain"/>
    <property type="match status" value="1"/>
</dbReference>
<evidence type="ECO:0000313" key="9">
    <source>
        <dbReference type="EMBL" id="ACI64511.1"/>
    </source>
</evidence>
<reference evidence="9 10" key="2">
    <citation type="journal article" date="2008" name="Nature">
        <title>The Phaeodactylum genome reveals the evolutionary history of diatom genomes.</title>
        <authorList>
            <person name="Bowler C."/>
            <person name="Allen A.E."/>
            <person name="Badger J.H."/>
            <person name="Grimwood J."/>
            <person name="Jabbari K."/>
            <person name="Kuo A."/>
            <person name="Maheswari U."/>
            <person name="Martens C."/>
            <person name="Maumus F."/>
            <person name="Otillar R.P."/>
            <person name="Rayko E."/>
            <person name="Salamov A."/>
            <person name="Vandepoele K."/>
            <person name="Beszteri B."/>
            <person name="Gruber A."/>
            <person name="Heijde M."/>
            <person name="Katinka M."/>
            <person name="Mock T."/>
            <person name="Valentin K."/>
            <person name="Verret F."/>
            <person name="Berges J.A."/>
            <person name="Brownlee C."/>
            <person name="Cadoret J.P."/>
            <person name="Chiovitti A."/>
            <person name="Choi C.J."/>
            <person name="Coesel S."/>
            <person name="De Martino A."/>
            <person name="Detter J.C."/>
            <person name="Durkin C."/>
            <person name="Falciatore A."/>
            <person name="Fournet J."/>
            <person name="Haruta M."/>
            <person name="Huysman M.J."/>
            <person name="Jenkins B.D."/>
            <person name="Jiroutova K."/>
            <person name="Jorgensen R.E."/>
            <person name="Joubert Y."/>
            <person name="Kaplan A."/>
            <person name="Kroger N."/>
            <person name="Kroth P.G."/>
            <person name="La Roche J."/>
            <person name="Lindquist E."/>
            <person name="Lommer M."/>
            <person name="Martin-Jezequel V."/>
            <person name="Lopez P.J."/>
            <person name="Lucas S."/>
            <person name="Mangogna M."/>
            <person name="McGinnis K."/>
            <person name="Medlin L.K."/>
            <person name="Montsant A."/>
            <person name="Oudot-Le Secq M.P."/>
            <person name="Napoli C."/>
            <person name="Obornik M."/>
            <person name="Parker M.S."/>
            <person name="Petit J.L."/>
            <person name="Porcel B.M."/>
            <person name="Poulsen N."/>
            <person name="Robison M."/>
            <person name="Rychlewski L."/>
            <person name="Rynearson T.A."/>
            <person name="Schmutz J."/>
            <person name="Shapiro H."/>
            <person name="Siaut M."/>
            <person name="Stanley M."/>
            <person name="Sussman M.R."/>
            <person name="Taylor A.R."/>
            <person name="Vardi A."/>
            <person name="von Dassow P."/>
            <person name="Vyverman W."/>
            <person name="Willis A."/>
            <person name="Wyrwicz L.S."/>
            <person name="Rokhsar D.S."/>
            <person name="Weissenbach J."/>
            <person name="Armbrust E.V."/>
            <person name="Green B.R."/>
            <person name="Van de Peer Y."/>
            <person name="Grigoriev I.V."/>
        </authorList>
    </citation>
    <scope>NUCLEOTIDE SEQUENCE [LARGE SCALE GENOMIC DNA]</scope>
    <source>
        <strain evidence="9 10">CCMP1335</strain>
    </source>
</reference>
<dbReference type="InterPro" id="IPR036513">
    <property type="entry name" value="STAS_dom_sf"/>
</dbReference>
<feature type="compositionally biased region" description="Low complexity" evidence="5">
    <location>
        <begin position="433"/>
        <end position="449"/>
    </location>
</feature>
<feature type="transmembrane region" description="Helical" evidence="6">
    <location>
        <begin position="1264"/>
        <end position="1287"/>
    </location>
</feature>
<proteinExistence type="predicted"/>
<feature type="transmembrane region" description="Helical" evidence="6">
    <location>
        <begin position="1299"/>
        <end position="1321"/>
    </location>
</feature>
<dbReference type="EMBL" id="CP001160">
    <property type="protein sequence ID" value="ACI64511.1"/>
    <property type="molecule type" value="Genomic_DNA"/>
</dbReference>
<dbReference type="SUPFAM" id="SSF51206">
    <property type="entry name" value="cAMP-binding domain-like"/>
    <property type="match status" value="1"/>
</dbReference>
<evidence type="ECO:0000256" key="6">
    <source>
        <dbReference type="SAM" id="Phobius"/>
    </source>
</evidence>
<dbReference type="PROSITE" id="PS50042">
    <property type="entry name" value="CNMP_BINDING_3"/>
    <property type="match status" value="1"/>
</dbReference>
<sequence>MRANDTANVNTFEESSIGKSIVEISSTGGSGGSDTDGEDEEDQPESSSQSQVVNTMPTTSTSTPSVSQPLKTLKKLQAMLDDSDYATSAVTPASVVGESHNLDNDVGAFYSDDSSSSVRETPKLPFPLTEPPSNAEAASSQDKLWTSKDRAKYRRTRRTEKQRQQYEEQRAREFRDMQRQRIIRQERERKELEELRRKQMEVVELQRREQEKRKQMMQQQLMQFDETDFTDDDTDTDGKSFELPNVPVYFSDGETDDFSEEGDDLQEKQQRRPNRPQGMPYNPQRDQQYQMPYQMAGRPHQYPEYSQTKQQQRSPPQPAAYHQYPEYRRPPPPPPQMQEQQQQHQSRPYSSYLQQPSSSHYQLNPQQIHEQRRLYEQQYAAWAQAASNGYYYPPPTYSLGSPALPQQNIHHQQSLPQYSFPNQQQNMHQNAYSPHLQHQHQTQSQPMQSARQHPPVHPSQQHASRPPPSQASQAVTNNQGSGTRGFFTRGNNGVQLLPFGSHQQITETTPNVQQVDNYEVAPLPVSGGNKQLLPVGSADVFASPMSPLVSSVPARLMAPINAEGPYSELKDESAVIIAGAESKISFDSLQKIAFSTIGVALLSYCAVSPRTLPFPEYNRLFLQTLSTVGLSAIIPLAMLMCVYDGKYNNINTIIGTFHVSFTLGYTLAFVLEIIVTTALRLGVFMIWEPAIFSLTPKVPSIILPWVLREKQYRPKRITLFAADFATSCVASPIIEEYLKLKIVQWTASLPRVQKGKKRKKKSALQPIMREGDEVTNINCYVTQMLAASLGLKLFDSTRRILMYTKKSDSYKHFYAVCRGAFPIHELCGTMTALFLARRDILGVNMPMWKIIGPAVFIHGMANFRGMKPIFKWNSSTPWSEMQLYPWKVGSNFTLKQILSKSYAKLVWFTILCRVLGFCVKNYYLIQRQAMKRMTTYSGKLATEYVVIGIGNEDRRRAPSRCDGMPLLENPRDGQPYDADANKDQRRVHTSSSDGETKEARSHTIVHYLVYAIINVIIAVPGLIGYASVIFNHPSFQPHMAALSKLVIFSSLVHQFAFTMFSSLDFAIGTVQDAGLIFLSVMANRIANKILDEGGTVDEVVSTAVCILPLGTASLGLVLILLGKFRLLDIVSYLPMPVIGGYLAFIGYFCLEAGVALCISKSMTKLTDWGYLLDPHLLLLATPGLLAALVLTIVSRKATNDAVLPIVMVLIPAIFYIVLYLCGISLDEARDDGWVGEVSPPVSFTDLLHLVDFNLVQWSLVRECIGTWVGMLFVVSFASCLDIAAVSMDMGEALETNKEMVTVGIANLLSGLMFGFTGSYIFSQTIFTFRTGCRSRIIGVFIMLAYLLIAPLFFLGATLIFIGYDLVWEWIVEIRTKLYLTEYIILLVTFVAIQVIGMDFGILFGVVVALIDHVGTTTRVSSLNRVLKRSRMVWSAETYNILQLHGYSSDNEKIVTLEIKGPVFFGSSQKLLQDITEEIGLDISDKELRQIALASPHTSTPHSSIKARKPRGVNSRRRTRIHPQYVVLDMTSMHNLDASAASSCFLQLAKLCEKRGIFLCAAGVLPRVEWMLRSHHVAYAFDDEIKMKNDMLSHRDGQWNQPVFDKLILFMTLFEALEFCERLLIRRVTNKMPQERQLQSRVSVLNSGSHHPLTYIIQNVLRGDLNEEDKVVLNGIEEYCKEVMYTKGEPIFQRNTHSDAFYIVTRGIVAVPKRAMPSTVISGAGAVRSTRNLSSPDLTFMGEDGHSTTIESFHKVGGIFGYCDYLLGRHRTFDAVAQEGTTVV</sequence>
<dbReference type="Gene3D" id="2.60.120.10">
    <property type="entry name" value="Jelly Rolls"/>
    <property type="match status" value="1"/>
</dbReference>
<feature type="compositionally biased region" description="Polar residues" evidence="5">
    <location>
        <begin position="304"/>
        <end position="314"/>
    </location>
</feature>
<feature type="compositionally biased region" description="Polar residues" evidence="5">
    <location>
        <begin position="470"/>
        <end position="481"/>
    </location>
</feature>
<evidence type="ECO:0000256" key="1">
    <source>
        <dbReference type="ARBA" id="ARBA00004141"/>
    </source>
</evidence>
<evidence type="ECO:0000256" key="2">
    <source>
        <dbReference type="ARBA" id="ARBA00022692"/>
    </source>
</evidence>
<comment type="subcellular location">
    <subcellularLocation>
        <location evidence="1">Membrane</location>
        <topology evidence="1">Multi-pass membrane protein</topology>
    </subcellularLocation>
</comment>
<dbReference type="PaxDb" id="35128-Thaps23437"/>
<protein>
    <recommendedName>
        <fullName evidence="11">STAS domain-containing protein</fullName>
    </recommendedName>
</protein>
<feature type="compositionally biased region" description="Acidic residues" evidence="5">
    <location>
        <begin position="35"/>
        <end position="44"/>
    </location>
</feature>
<feature type="transmembrane region" description="Helical" evidence="6">
    <location>
        <begin position="620"/>
        <end position="643"/>
    </location>
</feature>
<gene>
    <name evidence="9" type="ORF">THAPS_23437</name>
</gene>
<feature type="domain" description="Cyclic nucleotide-binding" evidence="7">
    <location>
        <begin position="1663"/>
        <end position="1710"/>
    </location>
</feature>
<feature type="domain" description="STAS" evidence="8">
    <location>
        <begin position="1443"/>
        <end position="1619"/>
    </location>
</feature>
<dbReference type="InterPro" id="IPR014710">
    <property type="entry name" value="RmlC-like_jellyroll"/>
</dbReference>
<dbReference type="InterPro" id="IPR002645">
    <property type="entry name" value="STAS_dom"/>
</dbReference>
<feature type="compositionally biased region" description="Acidic residues" evidence="5">
    <location>
        <begin position="253"/>
        <end position="264"/>
    </location>
</feature>
<feature type="compositionally biased region" description="Low complexity" evidence="5">
    <location>
        <begin position="45"/>
        <end position="69"/>
    </location>
</feature>
<dbReference type="GO" id="GO:0016020">
    <property type="term" value="C:membrane"/>
    <property type="evidence" value="ECO:0000318"/>
    <property type="project" value="GO_Central"/>
</dbReference>
<feature type="transmembrane region" description="Helical" evidence="6">
    <location>
        <begin position="1099"/>
        <end position="1121"/>
    </location>
</feature>
<feature type="compositionally biased region" description="Polar residues" evidence="5">
    <location>
        <begin position="1"/>
        <end position="18"/>
    </location>
</feature>
<dbReference type="eggNOG" id="KOG0236">
    <property type="taxonomic scope" value="Eukaryota"/>
</dbReference>
<dbReference type="InterPro" id="IPR000595">
    <property type="entry name" value="cNMP-bd_dom"/>
</dbReference>
<feature type="compositionally biased region" description="Basic and acidic residues" evidence="5">
    <location>
        <begin position="159"/>
        <end position="173"/>
    </location>
</feature>
<dbReference type="CDD" id="cd07042">
    <property type="entry name" value="STAS_SulP_like_sulfate_transporter"/>
    <property type="match status" value="1"/>
</dbReference>
<dbReference type="RefSeq" id="XP_002295794.1">
    <property type="nucleotide sequence ID" value="XM_002295758.1"/>
</dbReference>
<feature type="transmembrane region" description="Helical" evidence="6">
    <location>
        <begin position="1007"/>
        <end position="1030"/>
    </location>
</feature>
<dbReference type="PANTHER" id="PTHR43310:SF2">
    <property type="entry name" value="SLC26A_SULP TRANSPORTER DOMAIN-CONTAINING PROTEIN"/>
    <property type="match status" value="1"/>
</dbReference>
<dbReference type="Proteomes" id="UP000001449">
    <property type="component" value="Chromosome 7"/>
</dbReference>
<feature type="non-terminal residue" evidence="9">
    <location>
        <position position="1783"/>
    </location>
</feature>
<feature type="region of interest" description="Disordered" evidence="5">
    <location>
        <begin position="1"/>
        <end position="70"/>
    </location>
</feature>
<feature type="region of interest" description="Disordered" evidence="5">
    <location>
        <begin position="1494"/>
        <end position="1513"/>
    </location>
</feature>
<dbReference type="InterPro" id="IPR052706">
    <property type="entry name" value="Membrane-Transporter-like"/>
</dbReference>
<feature type="compositionally biased region" description="Basic residues" evidence="5">
    <location>
        <begin position="1504"/>
        <end position="1513"/>
    </location>
</feature>